<organism evidence="2 3">
    <name type="scientific">Linum tenue</name>
    <dbReference type="NCBI Taxonomy" id="586396"/>
    <lineage>
        <taxon>Eukaryota</taxon>
        <taxon>Viridiplantae</taxon>
        <taxon>Streptophyta</taxon>
        <taxon>Embryophyta</taxon>
        <taxon>Tracheophyta</taxon>
        <taxon>Spermatophyta</taxon>
        <taxon>Magnoliopsida</taxon>
        <taxon>eudicotyledons</taxon>
        <taxon>Gunneridae</taxon>
        <taxon>Pentapetalae</taxon>
        <taxon>rosids</taxon>
        <taxon>fabids</taxon>
        <taxon>Malpighiales</taxon>
        <taxon>Linaceae</taxon>
        <taxon>Linum</taxon>
    </lineage>
</organism>
<evidence type="ECO:0000313" key="2">
    <source>
        <dbReference type="EMBL" id="CAI0450770.1"/>
    </source>
</evidence>
<accession>A0AAV0MX42</accession>
<protein>
    <submittedName>
        <fullName evidence="2">Uncharacterized protein</fullName>
    </submittedName>
</protein>
<keyword evidence="3" id="KW-1185">Reference proteome</keyword>
<dbReference type="Proteomes" id="UP001154282">
    <property type="component" value="Unassembled WGS sequence"/>
</dbReference>
<reference evidence="2" key="1">
    <citation type="submission" date="2022-08" db="EMBL/GenBank/DDBJ databases">
        <authorList>
            <person name="Gutierrez-Valencia J."/>
        </authorList>
    </citation>
    <scope>NUCLEOTIDE SEQUENCE</scope>
</reference>
<proteinExistence type="predicted"/>
<sequence length="42" mass="4685">MLILLMLEVLVYDAIGNDGNNNPAPQAFREMIVRVTPVNEDV</sequence>
<feature type="chain" id="PRO_5043538647" evidence="1">
    <location>
        <begin position="17"/>
        <end position="42"/>
    </location>
</feature>
<comment type="caution">
    <text evidence="2">The sequence shown here is derived from an EMBL/GenBank/DDBJ whole genome shotgun (WGS) entry which is preliminary data.</text>
</comment>
<keyword evidence="1" id="KW-0732">Signal</keyword>
<gene>
    <name evidence="2" type="ORF">LITE_LOCUS30633</name>
</gene>
<name>A0AAV0MX42_9ROSI</name>
<feature type="signal peptide" evidence="1">
    <location>
        <begin position="1"/>
        <end position="16"/>
    </location>
</feature>
<evidence type="ECO:0000256" key="1">
    <source>
        <dbReference type="SAM" id="SignalP"/>
    </source>
</evidence>
<evidence type="ECO:0000313" key="3">
    <source>
        <dbReference type="Proteomes" id="UP001154282"/>
    </source>
</evidence>
<dbReference type="AlphaFoldDB" id="A0AAV0MX42"/>
<dbReference type="EMBL" id="CAMGYJ010000007">
    <property type="protein sequence ID" value="CAI0450770.1"/>
    <property type="molecule type" value="Genomic_DNA"/>
</dbReference>